<keyword evidence="4 5" id="KW-0472">Membrane</keyword>
<sequence>MANEVDQSRQYYFGVKKVLIFRKLASRTDLTLILAGIILVAWAKNWEGNAITAITPKVFSIFNAVHLTSLLNMVLYILQTALLPIYSKVSDMVGRTEAFTVAIFFYVISGIIMATAQSMETLVGGQVIYAFGISGVSVLGHVLIADMTSKVNRGLFQAFYDIPAIINIFVAPLAGQALTQSNQWRWAYAMIPFCVGAMSLPLLAGLFSVERKMKKSGLLKEENSQVQKRSILEKLRWFCNEIDLIGSLLMIGALCMILLPLVLAIPRWGGWASATTIGTLVAGVVTAGLLGIWEWKYAEKPLVPFGNWSTLTPITGVLTCATISTVTAMNWQYFLTYLMVSRKLDVLIATYLEMGYHAAFLVSQVLAGYLMKRYKIYRPFVFVGILLYMLGIGLMIPARLPSSSDGFVAISQIIGGFGAGMVYVPILVAVQSSVPHNDLAIVTALVQIGGSIATSIGSTLAGATWNSMLPGQIAEHVPGQYDYESIIGSVDVAISLPQEQYDGVVAAYGYIQKILSIVSLCLAALAFCFFLGMRSFGLSDDDDQYIHAEEDEKLAIDDHEMNSTITNDNKVERA</sequence>
<feature type="transmembrane region" description="Helical" evidence="5">
    <location>
        <begin position="98"/>
        <end position="116"/>
    </location>
</feature>
<comment type="caution">
    <text evidence="7">The sequence shown here is derived from an EMBL/GenBank/DDBJ whole genome shotgun (WGS) entry which is preliminary data.</text>
</comment>
<feature type="transmembrane region" description="Helical" evidence="5">
    <location>
        <begin position="314"/>
        <end position="334"/>
    </location>
</feature>
<feature type="transmembrane region" description="Helical" evidence="5">
    <location>
        <begin position="155"/>
        <end position="174"/>
    </location>
</feature>
<dbReference type="PANTHER" id="PTHR23501">
    <property type="entry name" value="MAJOR FACILITATOR SUPERFAMILY"/>
    <property type="match status" value="1"/>
</dbReference>
<comment type="subcellular location">
    <subcellularLocation>
        <location evidence="1">Membrane</location>
        <topology evidence="1">Multi-pass membrane protein</topology>
    </subcellularLocation>
</comment>
<accession>A0A8H7EQP6</accession>
<dbReference type="AlphaFoldDB" id="A0A8H7EQP6"/>
<dbReference type="InterPro" id="IPR020846">
    <property type="entry name" value="MFS_dom"/>
</dbReference>
<evidence type="ECO:0000256" key="4">
    <source>
        <dbReference type="ARBA" id="ARBA00023136"/>
    </source>
</evidence>
<evidence type="ECO:0000313" key="8">
    <source>
        <dbReference type="Proteomes" id="UP000605846"/>
    </source>
</evidence>
<evidence type="ECO:0000259" key="6">
    <source>
        <dbReference type="PROSITE" id="PS50850"/>
    </source>
</evidence>
<evidence type="ECO:0000256" key="3">
    <source>
        <dbReference type="ARBA" id="ARBA00022989"/>
    </source>
</evidence>
<gene>
    <name evidence="7" type="ORF">EC973_006959</name>
</gene>
<feature type="transmembrane region" description="Helical" evidence="5">
    <location>
        <begin position="271"/>
        <end position="293"/>
    </location>
</feature>
<dbReference type="SUPFAM" id="SSF103473">
    <property type="entry name" value="MFS general substrate transporter"/>
    <property type="match status" value="1"/>
</dbReference>
<feature type="transmembrane region" description="Helical" evidence="5">
    <location>
        <begin position="406"/>
        <end position="427"/>
    </location>
</feature>
<keyword evidence="3 5" id="KW-1133">Transmembrane helix</keyword>
<organism evidence="7 8">
    <name type="scientific">Apophysomyces ossiformis</name>
    <dbReference type="NCBI Taxonomy" id="679940"/>
    <lineage>
        <taxon>Eukaryota</taxon>
        <taxon>Fungi</taxon>
        <taxon>Fungi incertae sedis</taxon>
        <taxon>Mucoromycota</taxon>
        <taxon>Mucoromycotina</taxon>
        <taxon>Mucoromycetes</taxon>
        <taxon>Mucorales</taxon>
        <taxon>Mucorineae</taxon>
        <taxon>Mucoraceae</taxon>
        <taxon>Apophysomyces</taxon>
    </lineage>
</organism>
<feature type="transmembrane region" description="Helical" evidence="5">
    <location>
        <begin position="63"/>
        <end position="86"/>
    </location>
</feature>
<keyword evidence="8" id="KW-1185">Reference proteome</keyword>
<keyword evidence="2 5" id="KW-0812">Transmembrane</keyword>
<dbReference type="Pfam" id="PF07690">
    <property type="entry name" value="MFS_1"/>
    <property type="match status" value="1"/>
</dbReference>
<evidence type="ECO:0000256" key="5">
    <source>
        <dbReference type="SAM" id="Phobius"/>
    </source>
</evidence>
<dbReference type="PANTHER" id="PTHR23501:SF87">
    <property type="entry name" value="SIDEROPHORE IRON TRANSPORTER 2"/>
    <property type="match status" value="1"/>
</dbReference>
<feature type="transmembrane region" description="Helical" evidence="5">
    <location>
        <begin position="354"/>
        <end position="371"/>
    </location>
</feature>
<protein>
    <recommendedName>
        <fullName evidence="6">Major facilitator superfamily (MFS) profile domain-containing protein</fullName>
    </recommendedName>
</protein>
<dbReference type="OrthoDB" id="4078873at2759"/>
<dbReference type="EMBL" id="JABAYA010000048">
    <property type="protein sequence ID" value="KAF7727846.1"/>
    <property type="molecule type" value="Genomic_DNA"/>
</dbReference>
<feature type="transmembrane region" description="Helical" evidence="5">
    <location>
        <begin position="510"/>
        <end position="531"/>
    </location>
</feature>
<dbReference type="GO" id="GO:0005886">
    <property type="term" value="C:plasma membrane"/>
    <property type="evidence" value="ECO:0007669"/>
    <property type="project" value="TreeGrafter"/>
</dbReference>
<dbReference type="GO" id="GO:0022857">
    <property type="term" value="F:transmembrane transporter activity"/>
    <property type="evidence" value="ECO:0007669"/>
    <property type="project" value="InterPro"/>
</dbReference>
<feature type="transmembrane region" description="Helical" evidence="5">
    <location>
        <begin position="439"/>
        <end position="461"/>
    </location>
</feature>
<evidence type="ECO:0000256" key="2">
    <source>
        <dbReference type="ARBA" id="ARBA00022692"/>
    </source>
</evidence>
<feature type="transmembrane region" description="Helical" evidence="5">
    <location>
        <begin position="186"/>
        <end position="209"/>
    </location>
</feature>
<name>A0A8H7EQP6_9FUNG</name>
<reference evidence="7" key="1">
    <citation type="submission" date="2020-01" db="EMBL/GenBank/DDBJ databases">
        <title>Genome Sequencing of Three Apophysomyces-Like Fungal Strains Confirms a Novel Fungal Genus in the Mucoromycota with divergent Burkholderia-like Endosymbiotic Bacteria.</title>
        <authorList>
            <person name="Stajich J.E."/>
            <person name="Macias A.M."/>
            <person name="Carter-House D."/>
            <person name="Lovett B."/>
            <person name="Kasson L.R."/>
            <person name="Berry K."/>
            <person name="Grigoriev I."/>
            <person name="Chang Y."/>
            <person name="Spatafora J."/>
            <person name="Kasson M.T."/>
        </authorList>
    </citation>
    <scope>NUCLEOTIDE SEQUENCE</scope>
    <source>
        <strain evidence="7">NRRL A-21654</strain>
    </source>
</reference>
<feature type="domain" description="Major facilitator superfamily (MFS) profile" evidence="6">
    <location>
        <begin position="33"/>
        <end position="536"/>
    </location>
</feature>
<dbReference type="Proteomes" id="UP000605846">
    <property type="component" value="Unassembled WGS sequence"/>
</dbReference>
<feature type="transmembrane region" description="Helical" evidence="5">
    <location>
        <begin position="24"/>
        <end position="43"/>
    </location>
</feature>
<feature type="transmembrane region" description="Helical" evidence="5">
    <location>
        <begin position="244"/>
        <end position="265"/>
    </location>
</feature>
<dbReference type="PROSITE" id="PS50850">
    <property type="entry name" value="MFS"/>
    <property type="match status" value="1"/>
</dbReference>
<dbReference type="InterPro" id="IPR036259">
    <property type="entry name" value="MFS_trans_sf"/>
</dbReference>
<evidence type="ECO:0000256" key="1">
    <source>
        <dbReference type="ARBA" id="ARBA00004141"/>
    </source>
</evidence>
<evidence type="ECO:0000313" key="7">
    <source>
        <dbReference type="EMBL" id="KAF7727846.1"/>
    </source>
</evidence>
<feature type="transmembrane region" description="Helical" evidence="5">
    <location>
        <begin position="122"/>
        <end position="143"/>
    </location>
</feature>
<dbReference type="InterPro" id="IPR011701">
    <property type="entry name" value="MFS"/>
</dbReference>
<dbReference type="Gene3D" id="1.20.1250.20">
    <property type="entry name" value="MFS general substrate transporter like domains"/>
    <property type="match status" value="2"/>
</dbReference>
<feature type="transmembrane region" description="Helical" evidence="5">
    <location>
        <begin position="380"/>
        <end position="400"/>
    </location>
</feature>
<proteinExistence type="predicted"/>